<evidence type="ECO:0000259" key="6">
    <source>
        <dbReference type="Pfam" id="PF02900"/>
    </source>
</evidence>
<dbReference type="InterPro" id="IPR004183">
    <property type="entry name" value="Xdiol_dOase_suB"/>
</dbReference>
<keyword evidence="8" id="KW-1185">Reference proteome</keyword>
<keyword evidence="3" id="KW-0479">Metal-binding</keyword>
<dbReference type="Proteomes" id="UP000463939">
    <property type="component" value="Chromosome"/>
</dbReference>
<protein>
    <submittedName>
        <fullName evidence="7">Dioxygenase</fullName>
    </submittedName>
</protein>
<reference evidence="8" key="1">
    <citation type="submission" date="2019-11" db="EMBL/GenBank/DDBJ databases">
        <title>Isolation and characterization of a novel species in the genus Sulfuriferula.</title>
        <authorList>
            <person name="Mochizuki J."/>
            <person name="Kojima H."/>
            <person name="Fukui M."/>
        </authorList>
    </citation>
    <scope>NUCLEOTIDE SEQUENCE [LARGE SCALE GENOMIC DNA]</scope>
    <source>
        <strain evidence="8">SGTM</strain>
    </source>
</reference>
<proteinExistence type="inferred from homology"/>
<keyword evidence="7" id="KW-0223">Dioxygenase</keyword>
<dbReference type="PANTHER" id="PTHR30096">
    <property type="entry name" value="4,5-DOPA DIOXYGENASE EXTRADIOL-LIKE PROTEIN"/>
    <property type="match status" value="1"/>
</dbReference>
<evidence type="ECO:0000313" key="8">
    <source>
        <dbReference type="Proteomes" id="UP000463939"/>
    </source>
</evidence>
<evidence type="ECO:0000256" key="5">
    <source>
        <dbReference type="ARBA" id="ARBA00023002"/>
    </source>
</evidence>
<dbReference type="InterPro" id="IPR014436">
    <property type="entry name" value="Extradiol_dOase_DODA"/>
</dbReference>
<dbReference type="GO" id="GO:0016702">
    <property type="term" value="F:oxidoreductase activity, acting on single donors with incorporation of molecular oxygen, incorporation of two atoms of oxygen"/>
    <property type="evidence" value="ECO:0007669"/>
    <property type="project" value="UniProtKB-ARBA"/>
</dbReference>
<comment type="similarity">
    <text evidence="2">Belongs to the DODA-type extradiol aromatic ring-opening dioxygenase family.</text>
</comment>
<dbReference type="AlphaFoldDB" id="A0A809S1F5"/>
<dbReference type="SUPFAM" id="SSF53213">
    <property type="entry name" value="LigB-like"/>
    <property type="match status" value="1"/>
</dbReference>
<dbReference type="Pfam" id="PF02900">
    <property type="entry name" value="LigB"/>
    <property type="match status" value="1"/>
</dbReference>
<evidence type="ECO:0000256" key="3">
    <source>
        <dbReference type="ARBA" id="ARBA00022723"/>
    </source>
</evidence>
<name>A0A809S1F5_9PROT</name>
<evidence type="ECO:0000256" key="1">
    <source>
        <dbReference type="ARBA" id="ARBA00001947"/>
    </source>
</evidence>
<dbReference type="GO" id="GO:0008270">
    <property type="term" value="F:zinc ion binding"/>
    <property type="evidence" value="ECO:0007669"/>
    <property type="project" value="InterPro"/>
</dbReference>
<accession>A0A809S1F5</accession>
<gene>
    <name evidence="7" type="ORF">SFSGTM_11060</name>
</gene>
<dbReference type="EMBL" id="AP021881">
    <property type="protein sequence ID" value="BBP00398.1"/>
    <property type="molecule type" value="Genomic_DNA"/>
</dbReference>
<keyword evidence="5" id="KW-0560">Oxidoreductase</keyword>
<organism evidence="7 8">
    <name type="scientific">Sulfuriferula nivalis</name>
    <dbReference type="NCBI Taxonomy" id="2675298"/>
    <lineage>
        <taxon>Bacteria</taxon>
        <taxon>Pseudomonadati</taxon>
        <taxon>Pseudomonadota</taxon>
        <taxon>Betaproteobacteria</taxon>
        <taxon>Nitrosomonadales</taxon>
        <taxon>Sulfuricellaceae</taxon>
        <taxon>Sulfuriferula</taxon>
    </lineage>
</organism>
<dbReference type="CDD" id="cd07363">
    <property type="entry name" value="45_DOPA_Dioxygenase"/>
    <property type="match status" value="1"/>
</dbReference>
<dbReference type="KEGG" id="sniv:SFSGTM_11060"/>
<keyword evidence="4" id="KW-0862">Zinc</keyword>
<evidence type="ECO:0000313" key="7">
    <source>
        <dbReference type="EMBL" id="BBP00398.1"/>
    </source>
</evidence>
<comment type="cofactor">
    <cofactor evidence="1">
        <name>Zn(2+)</name>
        <dbReference type="ChEBI" id="CHEBI:29105"/>
    </cofactor>
</comment>
<dbReference type="GO" id="GO:0008198">
    <property type="term" value="F:ferrous iron binding"/>
    <property type="evidence" value="ECO:0007669"/>
    <property type="project" value="InterPro"/>
</dbReference>
<dbReference type="Gene3D" id="3.40.830.10">
    <property type="entry name" value="LigB-like"/>
    <property type="match status" value="1"/>
</dbReference>
<evidence type="ECO:0000256" key="2">
    <source>
        <dbReference type="ARBA" id="ARBA00007581"/>
    </source>
</evidence>
<dbReference type="PANTHER" id="PTHR30096:SF0">
    <property type="entry name" value="4,5-DOPA DIOXYGENASE EXTRADIOL-LIKE PROTEIN"/>
    <property type="match status" value="1"/>
</dbReference>
<evidence type="ECO:0000256" key="4">
    <source>
        <dbReference type="ARBA" id="ARBA00022833"/>
    </source>
</evidence>
<sequence>MPVVFVSHGAPDALLNAPDAVSCWRELGQQIPQPEAILVISAHWEAQRPTASLANPPVTIHDFSGFPPALYRMQYSAPGAPALAERAVSLLSAAGLVSELHPSRGLDHGAWAPLSAMYPQANIPITQLSLVHNASAAAHVALGRALVPLRDEGVLILASGAITHNFGWLDIHAQADAAPLPEAQQFTDWVAKRVAAQDVDGLLAYRSAPHGADAHPSEEHFLPFFVALGAANGDIPLRFRPRFTYGALAMDAYLWQGVEQGF</sequence>
<dbReference type="PIRSF" id="PIRSF006157">
    <property type="entry name" value="Doxgns_DODA"/>
    <property type="match status" value="1"/>
</dbReference>
<feature type="domain" description="Extradiol ring-cleavage dioxygenase class III enzyme subunit B" evidence="6">
    <location>
        <begin position="30"/>
        <end position="234"/>
    </location>
</feature>